<feature type="transmembrane region" description="Helical" evidence="9">
    <location>
        <begin position="159"/>
        <end position="177"/>
    </location>
</feature>
<feature type="region of interest" description="Disordered" evidence="8">
    <location>
        <begin position="1"/>
        <end position="67"/>
    </location>
</feature>
<evidence type="ECO:0000256" key="7">
    <source>
        <dbReference type="ARBA" id="ARBA00023136"/>
    </source>
</evidence>
<feature type="compositionally biased region" description="Low complexity" evidence="8">
    <location>
        <begin position="11"/>
        <end position="25"/>
    </location>
</feature>
<feature type="transmembrane region" description="Helical" evidence="9">
    <location>
        <begin position="361"/>
        <end position="390"/>
    </location>
</feature>
<feature type="transmembrane region" description="Helical" evidence="9">
    <location>
        <begin position="279"/>
        <end position="297"/>
    </location>
</feature>
<evidence type="ECO:0000256" key="1">
    <source>
        <dbReference type="ARBA" id="ARBA00004651"/>
    </source>
</evidence>
<feature type="compositionally biased region" description="Low complexity" evidence="8">
    <location>
        <begin position="34"/>
        <end position="47"/>
    </location>
</feature>
<protein>
    <submittedName>
        <fullName evidence="10">AI-2E family transporter</fullName>
    </submittedName>
</protein>
<evidence type="ECO:0000256" key="9">
    <source>
        <dbReference type="SAM" id="Phobius"/>
    </source>
</evidence>
<dbReference type="EMBL" id="JBHSQL010000001">
    <property type="protein sequence ID" value="MFC6147997.1"/>
    <property type="molecule type" value="Genomic_DNA"/>
</dbReference>
<evidence type="ECO:0000256" key="3">
    <source>
        <dbReference type="ARBA" id="ARBA00022448"/>
    </source>
</evidence>
<evidence type="ECO:0000256" key="2">
    <source>
        <dbReference type="ARBA" id="ARBA00009773"/>
    </source>
</evidence>
<organism evidence="10 11">
    <name type="scientific">Mumia xiangluensis</name>
    <dbReference type="NCBI Taxonomy" id="1678900"/>
    <lineage>
        <taxon>Bacteria</taxon>
        <taxon>Bacillati</taxon>
        <taxon>Actinomycetota</taxon>
        <taxon>Actinomycetes</taxon>
        <taxon>Propionibacteriales</taxon>
        <taxon>Nocardioidaceae</taxon>
        <taxon>Mumia</taxon>
    </lineage>
</organism>
<gene>
    <name evidence="10" type="ORF">ACFPYK_01240</name>
</gene>
<feature type="transmembrane region" description="Helical" evidence="9">
    <location>
        <begin position="397"/>
        <end position="420"/>
    </location>
</feature>
<keyword evidence="11" id="KW-1185">Reference proteome</keyword>
<dbReference type="RefSeq" id="WP_228552894.1">
    <property type="nucleotide sequence ID" value="NZ_JBHSQL010000001.1"/>
</dbReference>
<evidence type="ECO:0000313" key="10">
    <source>
        <dbReference type="EMBL" id="MFC6147997.1"/>
    </source>
</evidence>
<feature type="transmembrane region" description="Helical" evidence="9">
    <location>
        <begin position="333"/>
        <end position="355"/>
    </location>
</feature>
<feature type="transmembrane region" description="Helical" evidence="9">
    <location>
        <begin position="135"/>
        <end position="153"/>
    </location>
</feature>
<dbReference type="PANTHER" id="PTHR21716">
    <property type="entry name" value="TRANSMEMBRANE PROTEIN"/>
    <property type="match status" value="1"/>
</dbReference>
<evidence type="ECO:0000256" key="6">
    <source>
        <dbReference type="ARBA" id="ARBA00022989"/>
    </source>
</evidence>
<dbReference type="PANTHER" id="PTHR21716:SF53">
    <property type="entry name" value="PERMEASE PERM-RELATED"/>
    <property type="match status" value="1"/>
</dbReference>
<sequence length="486" mass="51126">MTAGSGGGGEQLPPGGSDDAALADEAQADEAARADQALADEALADSAFGDAVQPDQAPDEASARSRRERLDELVERMRATARRDIAMLEERRGVLGDPVPTTSPYAALAAATQIASHHDETTPHVPYGIRLAAAWGWRIIVIAGAGFGVLWLLGYFSEITIPIAVAILVTALVRPAVDRVVNLHVHRGLATLLVMILGLGAVVGMLTLVGQQVSTQFDDLWTKVVDGLEEIQDWARNGPLGLSDAQLNTWIDRATESIEEWGSSGTGVVDRVTEVGTTVTHFFAGFFIVLFATYFFLYQGGRIWDWVVRLFPRNARESVDTSGRIAWASLTSFVRATVLVALVDAIGIAVVAWLLGVPLVLAIATLVFLGAFIPIVGAFVSGLVAVLVALVDQGPWVALFMLAGVIAVQQVEAHILQPFLMGHLVQLHPLAIILAIGAGLTVAGIVGALIAVPLAACINAVVRHLSARAEAAQAASAGEPPPVAAT</sequence>
<feature type="transmembrane region" description="Helical" evidence="9">
    <location>
        <begin position="432"/>
        <end position="458"/>
    </location>
</feature>
<keyword evidence="7 9" id="KW-0472">Membrane</keyword>
<comment type="caution">
    <text evidence="10">The sequence shown here is derived from an EMBL/GenBank/DDBJ whole genome shotgun (WGS) entry which is preliminary data.</text>
</comment>
<evidence type="ECO:0000313" key="11">
    <source>
        <dbReference type="Proteomes" id="UP001596097"/>
    </source>
</evidence>
<keyword evidence="5 9" id="KW-0812">Transmembrane</keyword>
<keyword evidence="3" id="KW-0813">Transport</keyword>
<feature type="transmembrane region" description="Helical" evidence="9">
    <location>
        <begin position="189"/>
        <end position="210"/>
    </location>
</feature>
<evidence type="ECO:0000256" key="4">
    <source>
        <dbReference type="ARBA" id="ARBA00022475"/>
    </source>
</evidence>
<accession>A0ABW1QEY5</accession>
<keyword evidence="4" id="KW-1003">Cell membrane</keyword>
<evidence type="ECO:0000256" key="5">
    <source>
        <dbReference type="ARBA" id="ARBA00022692"/>
    </source>
</evidence>
<feature type="compositionally biased region" description="Gly residues" evidence="8">
    <location>
        <begin position="1"/>
        <end position="10"/>
    </location>
</feature>
<proteinExistence type="inferred from homology"/>
<dbReference type="Proteomes" id="UP001596097">
    <property type="component" value="Unassembled WGS sequence"/>
</dbReference>
<dbReference type="InterPro" id="IPR002549">
    <property type="entry name" value="AI-2E-like"/>
</dbReference>
<name>A0ABW1QEY5_9ACTN</name>
<dbReference type="Pfam" id="PF01594">
    <property type="entry name" value="AI-2E_transport"/>
    <property type="match status" value="1"/>
</dbReference>
<keyword evidence="6 9" id="KW-1133">Transmembrane helix</keyword>
<comment type="similarity">
    <text evidence="2">Belongs to the autoinducer-2 exporter (AI-2E) (TC 2.A.86) family.</text>
</comment>
<comment type="subcellular location">
    <subcellularLocation>
        <location evidence="1">Cell membrane</location>
        <topology evidence="1">Multi-pass membrane protein</topology>
    </subcellularLocation>
</comment>
<evidence type="ECO:0000256" key="8">
    <source>
        <dbReference type="SAM" id="MobiDB-lite"/>
    </source>
</evidence>
<reference evidence="11" key="1">
    <citation type="journal article" date="2019" name="Int. J. Syst. Evol. Microbiol.">
        <title>The Global Catalogue of Microorganisms (GCM) 10K type strain sequencing project: providing services to taxonomists for standard genome sequencing and annotation.</title>
        <authorList>
            <consortium name="The Broad Institute Genomics Platform"/>
            <consortium name="The Broad Institute Genome Sequencing Center for Infectious Disease"/>
            <person name="Wu L."/>
            <person name="Ma J."/>
        </authorList>
    </citation>
    <scope>NUCLEOTIDE SEQUENCE [LARGE SCALE GENOMIC DNA]</scope>
    <source>
        <strain evidence="11">CGMCC 4.7198</strain>
    </source>
</reference>